<gene>
    <name evidence="7" type="ORF">TAV2_LOCUS24227</name>
</gene>
<evidence type="ECO:0000313" key="7">
    <source>
        <dbReference type="EMBL" id="CAH2076359.1"/>
    </source>
</evidence>
<evidence type="ECO:0000256" key="4">
    <source>
        <dbReference type="ARBA" id="ARBA00023136"/>
    </source>
</evidence>
<dbReference type="GO" id="GO:0098852">
    <property type="term" value="C:lytic vacuole membrane"/>
    <property type="evidence" value="ECO:0007669"/>
    <property type="project" value="UniProtKB-ARBA"/>
</dbReference>
<dbReference type="SMART" id="SM00679">
    <property type="entry name" value="CTNS"/>
    <property type="match status" value="2"/>
</dbReference>
<proteinExistence type="predicted"/>
<evidence type="ECO:0000256" key="5">
    <source>
        <dbReference type="SAM" id="MobiDB-lite"/>
    </source>
</evidence>
<dbReference type="PANTHER" id="PTHR16201">
    <property type="entry name" value="SEVEN TRANSMEMBRANE PROTEIN 1-RELATED"/>
    <property type="match status" value="1"/>
</dbReference>
<dbReference type="PANTHER" id="PTHR16201:SF45">
    <property type="entry name" value="PQ-LOOP REPEAT FAMILY PROTEIN _ TRANSMEMBRANE FAMILY PROTEIN"/>
    <property type="match status" value="1"/>
</dbReference>
<reference evidence="7 8" key="1">
    <citation type="submission" date="2022-03" db="EMBL/GenBank/DDBJ databases">
        <authorList>
            <person name="Nunn A."/>
            <person name="Chopra R."/>
            <person name="Nunn A."/>
            <person name="Contreras Garrido A."/>
        </authorList>
    </citation>
    <scope>NUCLEOTIDE SEQUENCE [LARGE SCALE GENOMIC DNA]</scope>
</reference>
<dbReference type="EMBL" id="OU466863">
    <property type="protein sequence ID" value="CAH2076359.1"/>
    <property type="molecule type" value="Genomic_DNA"/>
</dbReference>
<evidence type="ECO:0000256" key="6">
    <source>
        <dbReference type="SAM" id="Phobius"/>
    </source>
</evidence>
<protein>
    <submittedName>
        <fullName evidence="7">Uncharacterized protein</fullName>
    </submittedName>
</protein>
<dbReference type="GO" id="GO:0015174">
    <property type="term" value="F:basic amino acid transmembrane transporter activity"/>
    <property type="evidence" value="ECO:0007669"/>
    <property type="project" value="UniProtKB-ARBA"/>
</dbReference>
<feature type="transmembrane region" description="Helical" evidence="6">
    <location>
        <begin position="89"/>
        <end position="109"/>
    </location>
</feature>
<dbReference type="AlphaFoldDB" id="A0AAU9SYP7"/>
<dbReference type="Gene3D" id="1.20.1280.290">
    <property type="match status" value="1"/>
</dbReference>
<feature type="transmembrane region" description="Helical" evidence="6">
    <location>
        <begin position="294"/>
        <end position="312"/>
    </location>
</feature>
<dbReference type="Pfam" id="PF04776">
    <property type="entry name" value="protein_MS5"/>
    <property type="match status" value="1"/>
</dbReference>
<dbReference type="InterPro" id="IPR006603">
    <property type="entry name" value="PQ-loop_rpt"/>
</dbReference>
<keyword evidence="2 6" id="KW-0812">Transmembrane</keyword>
<keyword evidence="8" id="KW-1185">Reference proteome</keyword>
<sequence length="696" mass="77928">MVYAGYCLKEQKTCVRWVERYFDDCLCNLNDDVSFALGIASLICWAVAEVPQIITNFRTKSSHGVSLSFLLAWVAGDIFNLIGCLLEPATLYTVSTVVLVIQTIYYDYIYRLCTPGRTKICQKEEEDEERRPLKPQKTMGSAISIPGESYKASPRKEFYYTSARSLAGSGTPPLRTSYFRVAKSGPSAMAIDSGSSSDEDETMSTLPVVTAKTITQPRPIPRQAGFGTFLAASVSLPLQAKSLAEKYAHASSRRLLNERRVEHSALGQWLGWLMAAIYMGGRIPQIWLNGLNPLMFIFALVANATYVGSILVRTTEWENIKPNLPWLLDAIVCVVLDLFGFDLEGIYAPQGTGVMTSTYCEDKDGFRCPGIVGLYARLGLHRYNLLEGTNLELTRVIKFNQLIHCLSSYFITLLACDPVRGSNNIVFQVEVDEDKHHCLGLTVSIARPKRESSISTVESPQEELLSSIAHLFPTSPSFTLEVPFPTTESPFSPTMQSTNVDHDEFPSEPSHGLLPVGDDKLPEWPSTHALSDSKRFHLVEESQLRDNDWISISLQLQVCFSAHVDQASKFKLKIVKVAIESIDKDVEPRNAKNVFVYITFTGLTFKRLATHSLHLDRPVYEPLEHKAVIRRLVDERTGSLSLLGGFLDQDHLFIPPPMVNGHIDFDSEFIRSCLIDSMISNEEQRRDLVRNSGRNF</sequence>
<dbReference type="Proteomes" id="UP000836841">
    <property type="component" value="Chromosome 7"/>
</dbReference>
<evidence type="ECO:0000256" key="1">
    <source>
        <dbReference type="ARBA" id="ARBA00004141"/>
    </source>
</evidence>
<keyword evidence="3 6" id="KW-1133">Transmembrane helix</keyword>
<keyword evidence="4 6" id="KW-0472">Membrane</keyword>
<feature type="transmembrane region" description="Helical" evidence="6">
    <location>
        <begin position="65"/>
        <end position="83"/>
    </location>
</feature>
<evidence type="ECO:0000313" key="8">
    <source>
        <dbReference type="Proteomes" id="UP000836841"/>
    </source>
</evidence>
<dbReference type="InterPro" id="IPR051415">
    <property type="entry name" value="LAAT-1"/>
</dbReference>
<dbReference type="InterPro" id="IPR006462">
    <property type="entry name" value="MS5"/>
</dbReference>
<feature type="region of interest" description="Disordered" evidence="5">
    <location>
        <begin position="489"/>
        <end position="509"/>
    </location>
</feature>
<evidence type="ECO:0000256" key="2">
    <source>
        <dbReference type="ARBA" id="ARBA00022692"/>
    </source>
</evidence>
<evidence type="ECO:0000256" key="3">
    <source>
        <dbReference type="ARBA" id="ARBA00022989"/>
    </source>
</evidence>
<accession>A0AAU9SYP7</accession>
<dbReference type="Pfam" id="PF04193">
    <property type="entry name" value="PQ-loop"/>
    <property type="match status" value="2"/>
</dbReference>
<comment type="subcellular location">
    <subcellularLocation>
        <location evidence="1">Membrane</location>
        <topology evidence="1">Multi-pass membrane protein</topology>
    </subcellularLocation>
</comment>
<dbReference type="FunFam" id="1.20.1280.290:FF:000009">
    <property type="entry name" value="PQ loop repeat family protein"/>
    <property type="match status" value="1"/>
</dbReference>
<name>A0AAU9SYP7_THLAR</name>
<organism evidence="7 8">
    <name type="scientific">Thlaspi arvense</name>
    <name type="common">Field penny-cress</name>
    <dbReference type="NCBI Taxonomy" id="13288"/>
    <lineage>
        <taxon>Eukaryota</taxon>
        <taxon>Viridiplantae</taxon>
        <taxon>Streptophyta</taxon>
        <taxon>Embryophyta</taxon>
        <taxon>Tracheophyta</taxon>
        <taxon>Spermatophyta</taxon>
        <taxon>Magnoliopsida</taxon>
        <taxon>eudicotyledons</taxon>
        <taxon>Gunneridae</taxon>
        <taxon>Pentapetalae</taxon>
        <taxon>rosids</taxon>
        <taxon>malvids</taxon>
        <taxon>Brassicales</taxon>
        <taxon>Brassicaceae</taxon>
        <taxon>Thlaspideae</taxon>
        <taxon>Thlaspi</taxon>
    </lineage>
</organism>